<gene>
    <name evidence="1" type="ORF">C2S53_003055</name>
</gene>
<keyword evidence="2" id="KW-1185">Reference proteome</keyword>
<sequence>MAKIPKLMFITEVAPSKFISKSKRWPRGVEVLDTIFEDKAYASALLPSSFEEWLQPETDHRGIFPSA</sequence>
<dbReference type="EMBL" id="SDAM02000018">
    <property type="protein sequence ID" value="KAH6837268.1"/>
    <property type="molecule type" value="Genomic_DNA"/>
</dbReference>
<name>A0AAD4JNV9_PERFH</name>
<proteinExistence type="predicted"/>
<evidence type="ECO:0000313" key="2">
    <source>
        <dbReference type="Proteomes" id="UP001190926"/>
    </source>
</evidence>
<evidence type="ECO:0000313" key="1">
    <source>
        <dbReference type="EMBL" id="KAH6837268.1"/>
    </source>
</evidence>
<comment type="caution">
    <text evidence="1">The sequence shown here is derived from an EMBL/GenBank/DDBJ whole genome shotgun (WGS) entry which is preliminary data.</text>
</comment>
<dbReference type="Proteomes" id="UP001190926">
    <property type="component" value="Unassembled WGS sequence"/>
</dbReference>
<accession>A0AAD4JNV9</accession>
<organism evidence="1 2">
    <name type="scientific">Perilla frutescens var. hirtella</name>
    <name type="common">Perilla citriodora</name>
    <name type="synonym">Perilla setoyensis</name>
    <dbReference type="NCBI Taxonomy" id="608512"/>
    <lineage>
        <taxon>Eukaryota</taxon>
        <taxon>Viridiplantae</taxon>
        <taxon>Streptophyta</taxon>
        <taxon>Embryophyta</taxon>
        <taxon>Tracheophyta</taxon>
        <taxon>Spermatophyta</taxon>
        <taxon>Magnoliopsida</taxon>
        <taxon>eudicotyledons</taxon>
        <taxon>Gunneridae</taxon>
        <taxon>Pentapetalae</taxon>
        <taxon>asterids</taxon>
        <taxon>lamiids</taxon>
        <taxon>Lamiales</taxon>
        <taxon>Lamiaceae</taxon>
        <taxon>Nepetoideae</taxon>
        <taxon>Elsholtzieae</taxon>
        <taxon>Perilla</taxon>
    </lineage>
</organism>
<dbReference type="AlphaFoldDB" id="A0AAD4JNV9"/>
<protein>
    <submittedName>
        <fullName evidence="1">Uncharacterized protein</fullName>
    </submittedName>
</protein>
<reference evidence="1 2" key="1">
    <citation type="journal article" date="2021" name="Nat. Commun.">
        <title>Incipient diploidization of the medicinal plant Perilla within 10,000 years.</title>
        <authorList>
            <person name="Zhang Y."/>
            <person name="Shen Q."/>
            <person name="Leng L."/>
            <person name="Zhang D."/>
            <person name="Chen S."/>
            <person name="Shi Y."/>
            <person name="Ning Z."/>
            <person name="Chen S."/>
        </authorList>
    </citation>
    <scope>NUCLEOTIDE SEQUENCE [LARGE SCALE GENOMIC DNA]</scope>
    <source>
        <strain evidence="2">cv. PC099</strain>
    </source>
</reference>